<keyword evidence="16" id="KW-0675">Receptor</keyword>
<evidence type="ECO:0000259" key="15">
    <source>
        <dbReference type="PROSITE" id="PS50011"/>
    </source>
</evidence>
<dbReference type="PROSITE" id="PS50011">
    <property type="entry name" value="PROTEIN_KINASE_DOM"/>
    <property type="match status" value="1"/>
</dbReference>
<keyword evidence="3" id="KW-0723">Serine/threonine-protein kinase</keyword>
<dbReference type="PANTHER" id="PTHR48005">
    <property type="entry name" value="LEUCINE RICH REPEAT KINASE 2"/>
    <property type="match status" value="1"/>
</dbReference>
<evidence type="ECO:0000256" key="4">
    <source>
        <dbReference type="ARBA" id="ARBA00022614"/>
    </source>
</evidence>
<keyword evidence="10" id="KW-0067">ATP-binding</keyword>
<dbReference type="AlphaFoldDB" id="A0AAD7LRD4"/>
<evidence type="ECO:0000256" key="3">
    <source>
        <dbReference type="ARBA" id="ARBA00022527"/>
    </source>
</evidence>
<protein>
    <recommendedName>
        <fullName evidence="2">non-specific serine/threonine protein kinase</fullName>
        <ecNumber evidence="2">2.7.11.1</ecNumber>
    </recommendedName>
</protein>
<dbReference type="Pfam" id="PF00560">
    <property type="entry name" value="LRR_1"/>
    <property type="match status" value="2"/>
</dbReference>
<evidence type="ECO:0000256" key="11">
    <source>
        <dbReference type="ARBA" id="ARBA00022989"/>
    </source>
</evidence>
<dbReference type="FunFam" id="1.10.510.10:FF:001023">
    <property type="entry name" value="Os07g0541700 protein"/>
    <property type="match status" value="1"/>
</dbReference>
<dbReference type="SUPFAM" id="SSF52058">
    <property type="entry name" value="L domain-like"/>
    <property type="match status" value="1"/>
</dbReference>
<keyword evidence="9 16" id="KW-0418">Kinase</keyword>
<dbReference type="InterPro" id="IPR032675">
    <property type="entry name" value="LRR_dom_sf"/>
</dbReference>
<evidence type="ECO:0000256" key="7">
    <source>
        <dbReference type="ARBA" id="ARBA00022737"/>
    </source>
</evidence>
<keyword evidence="12" id="KW-0472">Membrane</keyword>
<gene>
    <name evidence="16" type="ORF">O6P43_018103</name>
</gene>
<dbReference type="GO" id="GO:0005524">
    <property type="term" value="F:ATP binding"/>
    <property type="evidence" value="ECO:0007669"/>
    <property type="project" value="UniProtKB-KW"/>
</dbReference>
<dbReference type="Gene3D" id="3.80.10.10">
    <property type="entry name" value="Ribonuclease Inhibitor"/>
    <property type="match status" value="1"/>
</dbReference>
<comment type="catalytic activity">
    <reaction evidence="13">
        <text>L-threonyl-[protein] + ATP = O-phospho-L-threonyl-[protein] + ADP + H(+)</text>
        <dbReference type="Rhea" id="RHEA:46608"/>
        <dbReference type="Rhea" id="RHEA-COMP:11060"/>
        <dbReference type="Rhea" id="RHEA-COMP:11605"/>
        <dbReference type="ChEBI" id="CHEBI:15378"/>
        <dbReference type="ChEBI" id="CHEBI:30013"/>
        <dbReference type="ChEBI" id="CHEBI:30616"/>
        <dbReference type="ChEBI" id="CHEBI:61977"/>
        <dbReference type="ChEBI" id="CHEBI:456216"/>
        <dbReference type="EC" id="2.7.11.1"/>
    </reaction>
</comment>
<evidence type="ECO:0000256" key="8">
    <source>
        <dbReference type="ARBA" id="ARBA00022741"/>
    </source>
</evidence>
<keyword evidence="17" id="KW-1185">Reference proteome</keyword>
<dbReference type="Proteomes" id="UP001163823">
    <property type="component" value="Chromosome 7"/>
</dbReference>
<evidence type="ECO:0000313" key="17">
    <source>
        <dbReference type="Proteomes" id="UP001163823"/>
    </source>
</evidence>
<evidence type="ECO:0000256" key="10">
    <source>
        <dbReference type="ARBA" id="ARBA00022840"/>
    </source>
</evidence>
<reference evidence="16" key="1">
    <citation type="journal article" date="2023" name="Science">
        <title>Elucidation of the pathway for biosynthesis of saponin adjuvants from the soapbark tree.</title>
        <authorList>
            <person name="Reed J."/>
            <person name="Orme A."/>
            <person name="El-Demerdash A."/>
            <person name="Owen C."/>
            <person name="Martin L.B.B."/>
            <person name="Misra R.C."/>
            <person name="Kikuchi S."/>
            <person name="Rejzek M."/>
            <person name="Martin A.C."/>
            <person name="Harkess A."/>
            <person name="Leebens-Mack J."/>
            <person name="Louveau T."/>
            <person name="Stephenson M.J."/>
            <person name="Osbourn A."/>
        </authorList>
    </citation>
    <scope>NUCLEOTIDE SEQUENCE</scope>
    <source>
        <strain evidence="16">S10</strain>
    </source>
</reference>
<dbReference type="InterPro" id="IPR008266">
    <property type="entry name" value="Tyr_kinase_AS"/>
</dbReference>
<dbReference type="FunFam" id="3.80.10.10:FF:000383">
    <property type="entry name" value="Leucine-rich repeat receptor protein kinase EMS1"/>
    <property type="match status" value="1"/>
</dbReference>
<dbReference type="InterPro" id="IPR000719">
    <property type="entry name" value="Prot_kinase_dom"/>
</dbReference>
<dbReference type="InterPro" id="IPR001611">
    <property type="entry name" value="Leu-rich_rpt"/>
</dbReference>
<name>A0AAD7LRD4_QUISA</name>
<dbReference type="EC" id="2.7.11.1" evidence="2"/>
<evidence type="ECO:0000256" key="2">
    <source>
        <dbReference type="ARBA" id="ARBA00012513"/>
    </source>
</evidence>
<evidence type="ECO:0000256" key="5">
    <source>
        <dbReference type="ARBA" id="ARBA00022679"/>
    </source>
</evidence>
<keyword evidence="5" id="KW-0808">Transferase</keyword>
<dbReference type="InterPro" id="IPR051420">
    <property type="entry name" value="Ser_Thr_Kinases_DiverseReg"/>
</dbReference>
<dbReference type="PANTHER" id="PTHR48005:SF70">
    <property type="entry name" value="MDIS1-INTERACTING RECEPTOR LIKE KINASE 2-LIKE"/>
    <property type="match status" value="1"/>
</dbReference>
<keyword evidence="6" id="KW-0812">Transmembrane</keyword>
<keyword evidence="11" id="KW-1133">Transmembrane helix</keyword>
<evidence type="ECO:0000256" key="9">
    <source>
        <dbReference type="ARBA" id="ARBA00022777"/>
    </source>
</evidence>
<comment type="caution">
    <text evidence="16">The sequence shown here is derived from an EMBL/GenBank/DDBJ whole genome shotgun (WGS) entry which is preliminary data.</text>
</comment>
<dbReference type="Pfam" id="PF00069">
    <property type="entry name" value="Pkinase"/>
    <property type="match status" value="1"/>
</dbReference>
<dbReference type="EMBL" id="JARAOO010000007">
    <property type="protein sequence ID" value="KAJ7962949.1"/>
    <property type="molecule type" value="Genomic_DNA"/>
</dbReference>
<dbReference type="GO" id="GO:0004674">
    <property type="term" value="F:protein serine/threonine kinase activity"/>
    <property type="evidence" value="ECO:0007669"/>
    <property type="project" value="UniProtKB-KW"/>
</dbReference>
<keyword evidence="8" id="KW-0547">Nucleotide-binding</keyword>
<dbReference type="GO" id="GO:0016020">
    <property type="term" value="C:membrane"/>
    <property type="evidence" value="ECO:0007669"/>
    <property type="project" value="UniProtKB-SubCell"/>
</dbReference>
<accession>A0AAD7LRD4</accession>
<dbReference type="PROSITE" id="PS00109">
    <property type="entry name" value="PROTEIN_KINASE_TYR"/>
    <property type="match status" value="1"/>
</dbReference>
<dbReference type="KEGG" id="qsa:O6P43_018103"/>
<dbReference type="InterPro" id="IPR011009">
    <property type="entry name" value="Kinase-like_dom_sf"/>
</dbReference>
<feature type="domain" description="Protein kinase" evidence="15">
    <location>
        <begin position="1"/>
        <end position="232"/>
    </location>
</feature>
<organism evidence="16 17">
    <name type="scientific">Quillaja saponaria</name>
    <name type="common">Soap bark tree</name>
    <dbReference type="NCBI Taxonomy" id="32244"/>
    <lineage>
        <taxon>Eukaryota</taxon>
        <taxon>Viridiplantae</taxon>
        <taxon>Streptophyta</taxon>
        <taxon>Embryophyta</taxon>
        <taxon>Tracheophyta</taxon>
        <taxon>Spermatophyta</taxon>
        <taxon>Magnoliopsida</taxon>
        <taxon>eudicotyledons</taxon>
        <taxon>Gunneridae</taxon>
        <taxon>Pentapetalae</taxon>
        <taxon>rosids</taxon>
        <taxon>fabids</taxon>
        <taxon>Fabales</taxon>
        <taxon>Quillajaceae</taxon>
        <taxon>Quillaja</taxon>
    </lineage>
</organism>
<evidence type="ECO:0000256" key="14">
    <source>
        <dbReference type="ARBA" id="ARBA00048679"/>
    </source>
</evidence>
<evidence type="ECO:0000256" key="12">
    <source>
        <dbReference type="ARBA" id="ARBA00023136"/>
    </source>
</evidence>
<evidence type="ECO:0000256" key="1">
    <source>
        <dbReference type="ARBA" id="ARBA00004370"/>
    </source>
</evidence>
<dbReference type="SUPFAM" id="SSF56112">
    <property type="entry name" value="Protein kinase-like (PK-like)"/>
    <property type="match status" value="1"/>
</dbReference>
<evidence type="ECO:0000256" key="13">
    <source>
        <dbReference type="ARBA" id="ARBA00047899"/>
    </source>
</evidence>
<keyword evidence="7" id="KW-0677">Repeat</keyword>
<keyword evidence="4" id="KW-0433">Leucine-rich repeat</keyword>
<sequence length="232" mass="25534">MDIQDCMLTGLISTSIGNLTNVVCLNLVDNQLSGIVPREIGTLGNIKYLLLRNDELSGSIPKEIGMLRDLFELDLSENHFSDRIPATIGNLRNLNALYLYANNLSGSIPEEIGKGSLDNILKSEEQAIALGWNRRINIVKGVANALYYMHHNCSPPIIHRDISGKNVLLNLDYEAHISDFGTAKILKPESSNWTSFAGTFGYSAPELACTMEVNEKCDVYSYGVLTLEVILG</sequence>
<evidence type="ECO:0000256" key="6">
    <source>
        <dbReference type="ARBA" id="ARBA00022692"/>
    </source>
</evidence>
<evidence type="ECO:0000313" key="16">
    <source>
        <dbReference type="EMBL" id="KAJ7962949.1"/>
    </source>
</evidence>
<comment type="catalytic activity">
    <reaction evidence="14">
        <text>L-seryl-[protein] + ATP = O-phospho-L-seryl-[protein] + ADP + H(+)</text>
        <dbReference type="Rhea" id="RHEA:17989"/>
        <dbReference type="Rhea" id="RHEA-COMP:9863"/>
        <dbReference type="Rhea" id="RHEA-COMP:11604"/>
        <dbReference type="ChEBI" id="CHEBI:15378"/>
        <dbReference type="ChEBI" id="CHEBI:29999"/>
        <dbReference type="ChEBI" id="CHEBI:30616"/>
        <dbReference type="ChEBI" id="CHEBI:83421"/>
        <dbReference type="ChEBI" id="CHEBI:456216"/>
        <dbReference type="EC" id="2.7.11.1"/>
    </reaction>
</comment>
<proteinExistence type="predicted"/>
<comment type="subcellular location">
    <subcellularLocation>
        <location evidence="1">Membrane</location>
    </subcellularLocation>
</comment>
<dbReference type="Gene3D" id="1.10.510.10">
    <property type="entry name" value="Transferase(Phosphotransferase) domain 1"/>
    <property type="match status" value="1"/>
</dbReference>